<dbReference type="AlphaFoldDB" id="A0A2T4C485"/>
<reference evidence="2 3" key="1">
    <citation type="submission" date="2016-07" db="EMBL/GenBank/DDBJ databases">
        <title>Multiple horizontal gene transfer events from other fungi enriched the ability of initially mycotrophic Trichoderma (Ascomycota) to feed on dead plant biomass.</title>
        <authorList>
            <consortium name="DOE Joint Genome Institute"/>
            <person name="Aerts A."/>
            <person name="Atanasova L."/>
            <person name="Chenthamara K."/>
            <person name="Zhang J."/>
            <person name="Grujic M."/>
            <person name="Henrissat B."/>
            <person name="Kuo A."/>
            <person name="Salamov A."/>
            <person name="Lipzen A."/>
            <person name="Labutti K."/>
            <person name="Barry K."/>
            <person name="Miao Y."/>
            <person name="Rahimi M.J."/>
            <person name="Shen Q."/>
            <person name="Grigoriev I.V."/>
            <person name="Kubicek C.P."/>
            <person name="Druzhinina I.S."/>
        </authorList>
    </citation>
    <scope>NUCLEOTIDE SEQUENCE [LARGE SCALE GENOMIC DNA]</scope>
    <source>
        <strain evidence="2 3">ATCC 18648</strain>
    </source>
</reference>
<dbReference type="Proteomes" id="UP000240760">
    <property type="component" value="Unassembled WGS sequence"/>
</dbReference>
<feature type="region of interest" description="Disordered" evidence="1">
    <location>
        <begin position="1"/>
        <end position="126"/>
    </location>
</feature>
<evidence type="ECO:0000313" key="3">
    <source>
        <dbReference type="Proteomes" id="UP000240760"/>
    </source>
</evidence>
<accession>A0A2T4C485</accession>
<organism evidence="2 3">
    <name type="scientific">Trichoderma longibrachiatum ATCC 18648</name>
    <dbReference type="NCBI Taxonomy" id="983965"/>
    <lineage>
        <taxon>Eukaryota</taxon>
        <taxon>Fungi</taxon>
        <taxon>Dikarya</taxon>
        <taxon>Ascomycota</taxon>
        <taxon>Pezizomycotina</taxon>
        <taxon>Sordariomycetes</taxon>
        <taxon>Hypocreomycetidae</taxon>
        <taxon>Hypocreales</taxon>
        <taxon>Hypocreaceae</taxon>
        <taxon>Trichoderma</taxon>
    </lineage>
</organism>
<sequence>MSSTLHFRTLSPRTLLRTSQTPSLHRPFHQTVPRLVPAVKQEGDKPPVEEPSKRAKKGTVPQPKISNLSMPGVNKSEELTKEQKEEVRKHNEDFDKNFGHGGTTAPDDKVDKNFWQGNQEDQGQKP</sequence>
<dbReference type="STRING" id="983965.A0A2T4C485"/>
<protein>
    <submittedName>
        <fullName evidence="2">Uncharacterized protein</fullName>
    </submittedName>
</protein>
<evidence type="ECO:0000256" key="1">
    <source>
        <dbReference type="SAM" id="MobiDB-lite"/>
    </source>
</evidence>
<proteinExistence type="predicted"/>
<feature type="compositionally biased region" description="Basic and acidic residues" evidence="1">
    <location>
        <begin position="41"/>
        <end position="53"/>
    </location>
</feature>
<feature type="compositionally biased region" description="Basic and acidic residues" evidence="1">
    <location>
        <begin position="75"/>
        <end position="98"/>
    </location>
</feature>
<dbReference type="EMBL" id="KZ679132">
    <property type="protein sequence ID" value="PTB76334.1"/>
    <property type="molecule type" value="Genomic_DNA"/>
</dbReference>
<dbReference type="OrthoDB" id="5334244at2759"/>
<name>A0A2T4C485_TRILO</name>
<evidence type="ECO:0000313" key="2">
    <source>
        <dbReference type="EMBL" id="PTB76334.1"/>
    </source>
</evidence>
<feature type="compositionally biased region" description="Polar residues" evidence="1">
    <location>
        <begin position="115"/>
        <end position="126"/>
    </location>
</feature>
<gene>
    <name evidence="2" type="ORF">M440DRAFT_1377341</name>
</gene>
<keyword evidence="3" id="KW-1185">Reference proteome</keyword>